<dbReference type="Proteomes" id="UP001165293">
    <property type="component" value="Unassembled WGS sequence"/>
</dbReference>
<gene>
    <name evidence="2" type="ORF">LK996_03690</name>
</gene>
<keyword evidence="1" id="KW-0472">Membrane</keyword>
<sequence length="89" mass="10022">MSDPLLPPVLAALLQAVLFCEMVFGSRHSRDLMAAILLYGAATVLAWWILRPLAAIANPFDATTWKWILLALFPRASCLVLTWLLRRMQ</sequence>
<evidence type="ECO:0000256" key="1">
    <source>
        <dbReference type="SAM" id="Phobius"/>
    </source>
</evidence>
<proteinExistence type="predicted"/>
<organism evidence="2 3">
    <name type="scientific">Noviluteimonas lactosilytica</name>
    <dbReference type="NCBI Taxonomy" id="2888523"/>
    <lineage>
        <taxon>Bacteria</taxon>
        <taxon>Pseudomonadati</taxon>
        <taxon>Pseudomonadota</taxon>
        <taxon>Gammaproteobacteria</taxon>
        <taxon>Lysobacterales</taxon>
        <taxon>Lysobacteraceae</taxon>
        <taxon>Noviluteimonas</taxon>
    </lineage>
</organism>
<evidence type="ECO:0000313" key="2">
    <source>
        <dbReference type="EMBL" id="MCC8362175.1"/>
    </source>
</evidence>
<protein>
    <submittedName>
        <fullName evidence="2">Uncharacterized protein</fullName>
    </submittedName>
</protein>
<accession>A0ABS8JF93</accession>
<keyword evidence="1" id="KW-1133">Transmembrane helix</keyword>
<feature type="transmembrane region" description="Helical" evidence="1">
    <location>
        <begin position="32"/>
        <end position="50"/>
    </location>
</feature>
<name>A0ABS8JF93_9GAMM</name>
<feature type="transmembrane region" description="Helical" evidence="1">
    <location>
        <begin position="65"/>
        <end position="85"/>
    </location>
</feature>
<dbReference type="RefSeq" id="WP_230525799.1">
    <property type="nucleotide sequence ID" value="NZ_JAJGAK010000001.1"/>
</dbReference>
<feature type="transmembrane region" description="Helical" evidence="1">
    <location>
        <begin position="6"/>
        <end position="25"/>
    </location>
</feature>
<evidence type="ECO:0000313" key="3">
    <source>
        <dbReference type="Proteomes" id="UP001165293"/>
    </source>
</evidence>
<reference evidence="2" key="1">
    <citation type="submission" date="2021-10" db="EMBL/GenBank/DDBJ databases">
        <authorList>
            <person name="Lyu M."/>
            <person name="Wang X."/>
            <person name="Meng X."/>
            <person name="Xu K."/>
        </authorList>
    </citation>
    <scope>NUCLEOTIDE SEQUENCE</scope>
    <source>
        <strain evidence="2">A6</strain>
    </source>
</reference>
<comment type="caution">
    <text evidence="2">The sequence shown here is derived from an EMBL/GenBank/DDBJ whole genome shotgun (WGS) entry which is preliminary data.</text>
</comment>
<keyword evidence="1" id="KW-0812">Transmembrane</keyword>
<keyword evidence="3" id="KW-1185">Reference proteome</keyword>
<dbReference type="EMBL" id="JAJGAK010000001">
    <property type="protein sequence ID" value="MCC8362175.1"/>
    <property type="molecule type" value="Genomic_DNA"/>
</dbReference>